<evidence type="ECO:0000256" key="1">
    <source>
        <dbReference type="ARBA" id="ARBA00008061"/>
    </source>
</evidence>
<dbReference type="Gene3D" id="2.60.40.1180">
    <property type="entry name" value="Golgi alpha-mannosidase II"/>
    <property type="match status" value="1"/>
</dbReference>
<dbReference type="GO" id="GO:0009313">
    <property type="term" value="P:oligosaccharide catabolic process"/>
    <property type="evidence" value="ECO:0007669"/>
    <property type="project" value="TreeGrafter"/>
</dbReference>
<evidence type="ECO:0000256" key="2">
    <source>
        <dbReference type="ARBA" id="ARBA00022801"/>
    </source>
</evidence>
<keyword evidence="2" id="KW-0378">Hydrolase</keyword>
<reference evidence="5" key="1">
    <citation type="submission" date="2013-01" db="EMBL/GenBank/DDBJ databases">
        <title>Genome assembly of Mariniradius saccharolyticus AK6.</title>
        <authorList>
            <person name="Vaidya B."/>
            <person name="Khatri I."/>
            <person name="Tanuku N.R.S."/>
            <person name="Subramanian S."/>
            <person name="Pinnaka A."/>
        </authorList>
    </citation>
    <scope>NUCLEOTIDE SEQUENCE [LARGE SCALE GENOMIC DNA]</scope>
    <source>
        <strain evidence="5">AK6</strain>
    </source>
</reference>
<gene>
    <name evidence="5" type="ORF">C943_02229</name>
</gene>
<protein>
    <submittedName>
        <fullName evidence="5">Alpha-amylase</fullName>
    </submittedName>
</protein>
<evidence type="ECO:0000259" key="4">
    <source>
        <dbReference type="SMART" id="SM00642"/>
    </source>
</evidence>
<dbReference type="PANTHER" id="PTHR10357:SF179">
    <property type="entry name" value="NEUTRAL AND BASIC AMINO ACID TRANSPORT PROTEIN RBAT"/>
    <property type="match status" value="1"/>
</dbReference>
<organism evidence="5 6">
    <name type="scientific">Mariniradius saccharolyticus AK6</name>
    <dbReference type="NCBI Taxonomy" id="1239962"/>
    <lineage>
        <taxon>Bacteria</taxon>
        <taxon>Pseudomonadati</taxon>
        <taxon>Bacteroidota</taxon>
        <taxon>Cytophagia</taxon>
        <taxon>Cytophagales</taxon>
        <taxon>Cyclobacteriaceae</taxon>
        <taxon>Mariniradius</taxon>
    </lineage>
</organism>
<dbReference type="Pfam" id="PF23915">
    <property type="entry name" value="SusG_C"/>
    <property type="match status" value="1"/>
</dbReference>
<dbReference type="InParanoid" id="M7X9E9"/>
<dbReference type="FunCoup" id="M7X9E9">
    <property type="interactions" value="161"/>
</dbReference>
<comment type="similarity">
    <text evidence="1">Belongs to the glycosyl hydrolase 13 family.</text>
</comment>
<dbReference type="EMBL" id="AMZY02000019">
    <property type="protein sequence ID" value="EMS31574.1"/>
    <property type="molecule type" value="Genomic_DNA"/>
</dbReference>
<dbReference type="SMART" id="SM00642">
    <property type="entry name" value="Aamy"/>
    <property type="match status" value="1"/>
</dbReference>
<keyword evidence="3" id="KW-0326">Glycosidase</keyword>
<accession>M7X9E9</accession>
<evidence type="ECO:0000256" key="3">
    <source>
        <dbReference type="ARBA" id="ARBA00023295"/>
    </source>
</evidence>
<dbReference type="STRING" id="1239962.C943_02229"/>
<dbReference type="SUPFAM" id="SSF51445">
    <property type="entry name" value="(Trans)glycosidases"/>
    <property type="match status" value="1"/>
</dbReference>
<proteinExistence type="inferred from homology"/>
<dbReference type="InterPro" id="IPR006047">
    <property type="entry name" value="GH13_cat_dom"/>
</dbReference>
<sequence length="533" mass="61597">MEKVTESDFFLLKTFSMVNRSIQLILSILLISLISCGGSKEKKVENHWPHAGITYEIFVQSFYDSNGDGIGDFNGVTKKLDHVKELGANAIWFMPVMESPSYHKYDVTNYKSVHPDYGTMDDFKSLIAEAHKNDIKIVIDLIINHTSNLHPWFLESQKSRDNPYRDYYVWAQKDTIADFINKKTITLDSDNIRQWHDPGFGEDYYYGFFYGGMPDLNFDNPKVRDEIYEIGRFWLEEVGVDGFRLDAAKHIFPDDRPLDNHAFWKEFRDKMTAIKPDIYLVGEVYDKKEIVAPYLPGLPALFNFDFHYTLIESFKKEEGMLLARKQKEVLDFYKEITPDFIDATISSNHDQPRLLNSLDENPKKMKLATNILMTMPGAPYLYYGEEIGMLGKKPDENIREPFLWDMKANDKGRATWIEPKYSIDETVTPLAIQKSMSTSYFNHYKEIIKLRNTNRALALGDLDLYEGDLPSPVMAFFRRHADQEVVVFHNLSDQTIVLDAPEEAGSLLYSYGNAKWEGGNVTLPAYSSLVLEY</sequence>
<dbReference type="eggNOG" id="COG0366">
    <property type="taxonomic scope" value="Bacteria"/>
</dbReference>
<dbReference type="SUPFAM" id="SSF51011">
    <property type="entry name" value="Glycosyl hydrolase domain"/>
    <property type="match status" value="1"/>
</dbReference>
<dbReference type="InterPro" id="IPR045857">
    <property type="entry name" value="O16G_dom_2"/>
</dbReference>
<comment type="caution">
    <text evidence="5">The sequence shown here is derived from an EMBL/GenBank/DDBJ whole genome shotgun (WGS) entry which is preliminary data.</text>
</comment>
<dbReference type="Pfam" id="PF00128">
    <property type="entry name" value="Alpha-amylase"/>
    <property type="match status" value="1"/>
</dbReference>
<keyword evidence="6" id="KW-1185">Reference proteome</keyword>
<dbReference type="Gene3D" id="3.90.400.10">
    <property type="entry name" value="Oligo-1,6-glucosidase, Domain 2"/>
    <property type="match status" value="1"/>
</dbReference>
<dbReference type="InterPro" id="IPR017853">
    <property type="entry name" value="GH"/>
</dbReference>
<feature type="domain" description="Glycosyl hydrolase family 13 catalytic" evidence="4">
    <location>
        <begin position="56"/>
        <end position="417"/>
    </location>
</feature>
<evidence type="ECO:0000313" key="5">
    <source>
        <dbReference type="EMBL" id="EMS31574.1"/>
    </source>
</evidence>
<dbReference type="CDD" id="cd11316">
    <property type="entry name" value="AmyAc_bac2_AmyA"/>
    <property type="match status" value="1"/>
</dbReference>
<dbReference type="GO" id="GO:0004556">
    <property type="term" value="F:alpha-amylase activity"/>
    <property type="evidence" value="ECO:0007669"/>
    <property type="project" value="TreeGrafter"/>
</dbReference>
<dbReference type="Proteomes" id="UP000010953">
    <property type="component" value="Unassembled WGS sequence"/>
</dbReference>
<name>M7X9E9_9BACT</name>
<dbReference type="InterPro" id="IPR013780">
    <property type="entry name" value="Glyco_hydro_b"/>
</dbReference>
<evidence type="ECO:0000313" key="6">
    <source>
        <dbReference type="Proteomes" id="UP000010953"/>
    </source>
</evidence>
<dbReference type="AlphaFoldDB" id="M7X9E9"/>
<dbReference type="InterPro" id="IPR056300">
    <property type="entry name" value="SusG-like_C"/>
</dbReference>
<dbReference type="Gene3D" id="3.20.20.80">
    <property type="entry name" value="Glycosidases"/>
    <property type="match status" value="1"/>
</dbReference>
<dbReference type="PANTHER" id="PTHR10357">
    <property type="entry name" value="ALPHA-AMYLASE FAMILY MEMBER"/>
    <property type="match status" value="1"/>
</dbReference>